<proteinExistence type="predicted"/>
<accession>A0ABN6A7T0</accession>
<dbReference type="InterPro" id="IPR016039">
    <property type="entry name" value="Thiolase-like"/>
</dbReference>
<dbReference type="InterPro" id="IPR012340">
    <property type="entry name" value="NA-bd_OB-fold"/>
</dbReference>
<sequence length="423" mass="43277">MCAPDEDVLTLSWLAAVRALAGAARTSEEVDGLWWGTSRPPFAEGPSFAVLAAALRLRAEVGGALISGSAHAGMEALVAAWDAIAAGHVRTALVVAGDALVPGAGTSWEPRVGAGAAALVLSRDAGPATLASRTQRTRPVLDRYRGDGEAATRDLYDFRVFREEVFLPLLTEVAGATGEADSWSLPDPDGRLGAVLARRLGVDASPSASVYADLGDTGAAAPLLGLRGALRAPGRAAVLGYGGGRATAVAVDVTEAVPGSGDDLGAGVVVSYVESLRARGLLLASGEPVPMGVPPGSAAFVRGGVEMLALQGGLCVDCGALNVPPSVHPACIGCGGEKFEVRDLKRTGTVHTFSVNHSMPAPFVAPLPLVIVDLDDGARVQFQGLPEDAPSLAVGDPVELVLRRYAVERGVPVYGYKARRTSS</sequence>
<gene>
    <name evidence="2" type="ORF">MMAN_21520</name>
</gene>
<dbReference type="Pfam" id="PF01796">
    <property type="entry name" value="OB_ChsH2_C"/>
    <property type="match status" value="1"/>
</dbReference>
<evidence type="ECO:0000259" key="1">
    <source>
        <dbReference type="Pfam" id="PF01796"/>
    </source>
</evidence>
<reference evidence="2 3" key="1">
    <citation type="journal article" date="2019" name="Emerg. Microbes Infect.">
        <title>Comprehensive subspecies identification of 175 nontuberculous mycobacteria species based on 7547 genomic profiles.</title>
        <authorList>
            <person name="Matsumoto Y."/>
            <person name="Kinjo T."/>
            <person name="Motooka D."/>
            <person name="Nabeya D."/>
            <person name="Jung N."/>
            <person name="Uechi K."/>
            <person name="Horii T."/>
            <person name="Iida T."/>
            <person name="Fujita J."/>
            <person name="Nakamura S."/>
        </authorList>
    </citation>
    <scope>NUCLEOTIDE SEQUENCE [LARGE SCALE GENOMIC DNA]</scope>
    <source>
        <strain evidence="2 3">JCM 18113</strain>
    </source>
</reference>
<name>A0ABN6A7T0_MYCNT</name>
<dbReference type="PANTHER" id="PTHR34075">
    <property type="entry name" value="BLR3430 PROTEIN"/>
    <property type="match status" value="1"/>
</dbReference>
<dbReference type="Proteomes" id="UP000465812">
    <property type="component" value="Chromosome"/>
</dbReference>
<dbReference type="PANTHER" id="PTHR34075:SF5">
    <property type="entry name" value="BLR3430 PROTEIN"/>
    <property type="match status" value="1"/>
</dbReference>
<organism evidence="2 3">
    <name type="scientific">Mycobacterium mantenii</name>
    <dbReference type="NCBI Taxonomy" id="560555"/>
    <lineage>
        <taxon>Bacteria</taxon>
        <taxon>Bacillati</taxon>
        <taxon>Actinomycetota</taxon>
        <taxon>Actinomycetes</taxon>
        <taxon>Mycobacteriales</taxon>
        <taxon>Mycobacteriaceae</taxon>
        <taxon>Mycobacterium</taxon>
        <taxon>Mycobacterium avium complex (MAC)</taxon>
    </lineage>
</organism>
<dbReference type="SUPFAM" id="SSF50249">
    <property type="entry name" value="Nucleic acid-binding proteins"/>
    <property type="match status" value="1"/>
</dbReference>
<feature type="domain" description="ChsH2 C-terminal OB-fold" evidence="1">
    <location>
        <begin position="342"/>
        <end position="402"/>
    </location>
</feature>
<dbReference type="InterPro" id="IPR052513">
    <property type="entry name" value="Thioester_dehydratase-like"/>
</dbReference>
<evidence type="ECO:0000313" key="2">
    <source>
        <dbReference type="EMBL" id="BBY38018.1"/>
    </source>
</evidence>
<dbReference type="InterPro" id="IPR002878">
    <property type="entry name" value="ChsH2_C"/>
</dbReference>
<dbReference type="RefSeq" id="WP_158086093.1">
    <property type="nucleotide sequence ID" value="NZ_AP022590.1"/>
</dbReference>
<dbReference type="SUPFAM" id="SSF53901">
    <property type="entry name" value="Thiolase-like"/>
    <property type="match status" value="2"/>
</dbReference>
<dbReference type="Gene3D" id="3.40.47.10">
    <property type="match status" value="1"/>
</dbReference>
<dbReference type="EMBL" id="AP022590">
    <property type="protein sequence ID" value="BBY38018.1"/>
    <property type="molecule type" value="Genomic_DNA"/>
</dbReference>
<evidence type="ECO:0000313" key="3">
    <source>
        <dbReference type="Proteomes" id="UP000465812"/>
    </source>
</evidence>
<protein>
    <recommendedName>
        <fullName evidence="1">ChsH2 C-terminal OB-fold domain-containing protein</fullName>
    </recommendedName>
</protein>
<keyword evidence="3" id="KW-1185">Reference proteome</keyword>